<dbReference type="InterPro" id="IPR016208">
    <property type="entry name" value="Ald_Oxase/xanthine_DH-like"/>
</dbReference>
<dbReference type="Pfam" id="PF01315">
    <property type="entry name" value="Ald_Xan_dh_C"/>
    <property type="match status" value="1"/>
</dbReference>
<dbReference type="AlphaFoldDB" id="X1HJD4"/>
<dbReference type="SMART" id="SM01008">
    <property type="entry name" value="Ald_Xan_dh_C"/>
    <property type="match status" value="1"/>
</dbReference>
<dbReference type="EMBL" id="BARU01028407">
    <property type="protein sequence ID" value="GAH70246.1"/>
    <property type="molecule type" value="Genomic_DNA"/>
</dbReference>
<feature type="domain" description="Aldehyde oxidase/xanthine dehydrogenase a/b hammerhead" evidence="1">
    <location>
        <begin position="58"/>
        <end position="163"/>
    </location>
</feature>
<dbReference type="InterPro" id="IPR008274">
    <property type="entry name" value="AldOxase/xan_DH_MoCoBD1"/>
</dbReference>
<name>X1HJD4_9ZZZZ</name>
<dbReference type="Gene3D" id="3.90.1170.50">
    <property type="entry name" value="Aldehyde oxidase/xanthine dehydrogenase, a/b hammerhead"/>
    <property type="match status" value="1"/>
</dbReference>
<dbReference type="InterPro" id="IPR000674">
    <property type="entry name" value="Ald_Oxase/Xan_DH_a/b"/>
</dbReference>
<dbReference type="InterPro" id="IPR037165">
    <property type="entry name" value="AldOxase/xan_DH_Mopterin-bd_sf"/>
</dbReference>
<evidence type="ECO:0000259" key="1">
    <source>
        <dbReference type="SMART" id="SM01008"/>
    </source>
</evidence>
<organism evidence="2">
    <name type="scientific">marine sediment metagenome</name>
    <dbReference type="NCBI Taxonomy" id="412755"/>
    <lineage>
        <taxon>unclassified sequences</taxon>
        <taxon>metagenomes</taxon>
        <taxon>ecological metagenomes</taxon>
    </lineage>
</organism>
<dbReference type="SUPFAM" id="SSF54665">
    <property type="entry name" value="CO dehydrogenase molybdoprotein N-domain-like"/>
    <property type="match status" value="1"/>
</dbReference>
<dbReference type="PANTHER" id="PTHR11908">
    <property type="entry name" value="XANTHINE DEHYDROGENASE"/>
    <property type="match status" value="1"/>
</dbReference>
<gene>
    <name evidence="2" type="ORF">S03H2_45340</name>
</gene>
<dbReference type="Pfam" id="PF02738">
    <property type="entry name" value="MoCoBD_1"/>
    <property type="match status" value="1"/>
</dbReference>
<protein>
    <recommendedName>
        <fullName evidence="1">Aldehyde oxidase/xanthine dehydrogenase a/b hammerhead domain-containing protein</fullName>
    </recommendedName>
</protein>
<evidence type="ECO:0000313" key="2">
    <source>
        <dbReference type="EMBL" id="GAH70246.1"/>
    </source>
</evidence>
<dbReference type="GO" id="GO:0005506">
    <property type="term" value="F:iron ion binding"/>
    <property type="evidence" value="ECO:0007669"/>
    <property type="project" value="InterPro"/>
</dbReference>
<reference evidence="2" key="1">
    <citation type="journal article" date="2014" name="Front. Microbiol.">
        <title>High frequency of phylogenetically diverse reductive dehalogenase-homologous genes in deep subseafloor sedimentary metagenomes.</title>
        <authorList>
            <person name="Kawai M."/>
            <person name="Futagami T."/>
            <person name="Toyoda A."/>
            <person name="Takaki Y."/>
            <person name="Nishi S."/>
            <person name="Hori S."/>
            <person name="Arai W."/>
            <person name="Tsubouchi T."/>
            <person name="Morono Y."/>
            <person name="Uchiyama I."/>
            <person name="Ito T."/>
            <person name="Fujiyama A."/>
            <person name="Inagaki F."/>
            <person name="Takami H."/>
        </authorList>
    </citation>
    <scope>NUCLEOTIDE SEQUENCE</scope>
    <source>
        <strain evidence="2">Expedition CK06-06</strain>
    </source>
</reference>
<dbReference type="SUPFAM" id="SSF56003">
    <property type="entry name" value="Molybdenum cofactor-binding domain"/>
    <property type="match status" value="1"/>
</dbReference>
<comment type="caution">
    <text evidence="2">The sequence shown here is derived from an EMBL/GenBank/DDBJ whole genome shotgun (WGS) entry which is preliminary data.</text>
</comment>
<accession>X1HJD4</accession>
<sequence>HWLVIFVDVPVMCALSKALWKPLEFERRLDMVMEETSTRIPSPIGENKIRLDAREKVTGAALYADDIQFGSGLLYARVKRSPHPHAHILSIDTSKAKAFPGVKAVVTGEDYPGYIGLYLLDRQIFCRDKVRYVGDPVAGVAAKSEQIAEKALQLIEVEYEVLEPVLDPEAGMVPEAPLLHPDLEEYEVAIFISPEPGTNISNHFKIRKGDVESVWDECEALVERKYRIPHIQHVPIEPHVALRYT</sequence>
<dbReference type="PANTHER" id="PTHR11908:SF157">
    <property type="entry name" value="XANTHINE DEHYDROGENASE SUBUNIT D-RELATED"/>
    <property type="match status" value="1"/>
</dbReference>
<dbReference type="Gene3D" id="3.30.365.10">
    <property type="entry name" value="Aldehyde oxidase/xanthine dehydrogenase, molybdopterin binding domain"/>
    <property type="match status" value="2"/>
</dbReference>
<feature type="non-terminal residue" evidence="2">
    <location>
        <position position="1"/>
    </location>
</feature>
<dbReference type="GO" id="GO:0016491">
    <property type="term" value="F:oxidoreductase activity"/>
    <property type="evidence" value="ECO:0007669"/>
    <property type="project" value="InterPro"/>
</dbReference>
<dbReference type="InterPro" id="IPR036856">
    <property type="entry name" value="Ald_Oxase/Xan_DH_a/b_sf"/>
</dbReference>
<proteinExistence type="predicted"/>